<keyword evidence="5" id="KW-0675">Receptor</keyword>
<evidence type="ECO:0000313" key="6">
    <source>
        <dbReference type="Proteomes" id="UP000239899"/>
    </source>
</evidence>
<dbReference type="GO" id="GO:0016301">
    <property type="term" value="F:kinase activity"/>
    <property type="evidence" value="ECO:0007669"/>
    <property type="project" value="UniProtKB-KW"/>
</dbReference>
<dbReference type="OrthoDB" id="514359at2759"/>
<protein>
    <submittedName>
        <fullName evidence="5">Receptor kinase HSL1</fullName>
    </submittedName>
</protein>
<dbReference type="AlphaFoldDB" id="A0A2P6TEC9"/>
<keyword evidence="3" id="KW-0472">Membrane</keyword>
<dbReference type="EMBL" id="LHPG02000020">
    <property type="protein sequence ID" value="PRW21005.1"/>
    <property type="molecule type" value="Genomic_DNA"/>
</dbReference>
<evidence type="ECO:0000313" key="5">
    <source>
        <dbReference type="EMBL" id="PRW21005.1"/>
    </source>
</evidence>
<gene>
    <name evidence="5" type="ORF">C2E21_8479</name>
</gene>
<keyword evidence="4" id="KW-0732">Signal</keyword>
<dbReference type="PANTHER" id="PTHR48004">
    <property type="entry name" value="OS01G0149700 PROTEIN"/>
    <property type="match status" value="1"/>
</dbReference>
<feature type="region of interest" description="Disordered" evidence="2">
    <location>
        <begin position="583"/>
        <end position="612"/>
    </location>
</feature>
<dbReference type="PANTHER" id="PTHR48004:SF59">
    <property type="entry name" value="LEUCINE-RICH REPEAT-CONTAINING N-TERMINAL PLANT-TYPE DOMAIN-CONTAINING PROTEIN"/>
    <property type="match status" value="1"/>
</dbReference>
<keyword evidence="3" id="KW-1133">Transmembrane helix</keyword>
<dbReference type="Pfam" id="PF00560">
    <property type="entry name" value="LRR_1"/>
    <property type="match status" value="4"/>
</dbReference>
<evidence type="ECO:0000256" key="3">
    <source>
        <dbReference type="SAM" id="Phobius"/>
    </source>
</evidence>
<accession>A0A2P6TEC9</accession>
<evidence type="ECO:0000256" key="4">
    <source>
        <dbReference type="SAM" id="SignalP"/>
    </source>
</evidence>
<feature type="compositionally biased region" description="Low complexity" evidence="2">
    <location>
        <begin position="593"/>
        <end position="610"/>
    </location>
</feature>
<organism evidence="5 6">
    <name type="scientific">Chlorella sorokiniana</name>
    <name type="common">Freshwater green alga</name>
    <dbReference type="NCBI Taxonomy" id="3076"/>
    <lineage>
        <taxon>Eukaryota</taxon>
        <taxon>Viridiplantae</taxon>
        <taxon>Chlorophyta</taxon>
        <taxon>core chlorophytes</taxon>
        <taxon>Trebouxiophyceae</taxon>
        <taxon>Chlorellales</taxon>
        <taxon>Chlorellaceae</taxon>
        <taxon>Chlorella clade</taxon>
        <taxon>Chlorella</taxon>
    </lineage>
</organism>
<feature type="signal peptide" evidence="4">
    <location>
        <begin position="1"/>
        <end position="16"/>
    </location>
</feature>
<reference evidence="5 6" key="1">
    <citation type="journal article" date="2018" name="Plant J.">
        <title>Genome sequences of Chlorella sorokiniana UTEX 1602 and Micractinium conductrix SAG 241.80: implications to maltose excretion by a green alga.</title>
        <authorList>
            <person name="Arriola M.B."/>
            <person name="Velmurugan N."/>
            <person name="Zhang Y."/>
            <person name="Plunkett M.H."/>
            <person name="Hondzo H."/>
            <person name="Barney B.M."/>
        </authorList>
    </citation>
    <scope>NUCLEOTIDE SEQUENCE [LARGE SCALE GENOMIC DNA]</scope>
    <source>
        <strain evidence="6">UTEX 1602</strain>
    </source>
</reference>
<keyword evidence="5" id="KW-0418">Kinase</keyword>
<feature type="region of interest" description="Disordered" evidence="2">
    <location>
        <begin position="672"/>
        <end position="691"/>
    </location>
</feature>
<comment type="subcellular location">
    <subcellularLocation>
        <location evidence="1">Cytoplasm</location>
        <location evidence="1">Cytoskeleton</location>
        <location evidence="1">Cilium axoneme</location>
    </subcellularLocation>
</comment>
<dbReference type="GO" id="GO:0005930">
    <property type="term" value="C:axoneme"/>
    <property type="evidence" value="ECO:0007669"/>
    <property type="project" value="UniProtKB-SubCell"/>
</dbReference>
<evidence type="ECO:0000256" key="1">
    <source>
        <dbReference type="ARBA" id="ARBA00004430"/>
    </source>
</evidence>
<feature type="transmembrane region" description="Helical" evidence="3">
    <location>
        <begin position="619"/>
        <end position="640"/>
    </location>
</feature>
<dbReference type="SUPFAM" id="SSF52058">
    <property type="entry name" value="L domain-like"/>
    <property type="match status" value="1"/>
</dbReference>
<dbReference type="Proteomes" id="UP000239899">
    <property type="component" value="Unassembled WGS sequence"/>
</dbReference>
<name>A0A2P6TEC9_CHLSO</name>
<dbReference type="Gene3D" id="3.80.10.10">
    <property type="entry name" value="Ribonuclease Inhibitor"/>
    <property type="match status" value="1"/>
</dbReference>
<sequence length="691" mass="72248">MLLLALLLAAAAAAQAQAPAPAPAQQADSDPERWRTLTAVVAPGAFNTYVVKVDPPDGTNPAIMLTLTQEGGQNSDVDLYCNRFGESDYVPGPDTAEWSSFGIGVNKDQLWVPPLDEAEQAAGVSADLVCAVWHAGFGSAPVPYTLSMRFEFNITEMIPEEQEVARQLFDRCCTQDGSCRLWKAANADEGGKATGLTGATLVDADLCQFGACEDGYLVQLVAQDWGMACPFPGDLFAQFEKLQGLYLSYNNFTGDINEAARNLSALPGLQELGIGSNSMTGRLDGGTLLCDLAQGTVEMLQLSRNQLTGTLPACLFNGNSTLWQFSAAYNQLEGSLPDAFQTSRKLQLLDVKGNKLAGSVPASLADAPSLALLDVTNNSLAGMLPTFTSASLQVLYLSFNNFSGAVPENLGAHPSLRTLDLQNNSLSQLPAAWTGQPEADQSAPLRFLRLSYNQFGGGFPDGLATFPNLTFLLLDNNDFSGPLPDPTAGQFPSLRIIDVSNNQFSGTLGNGWAQTGLFRLPPRGSSPMYWNTFAAANNTLSPPVPDYLLDAELAAVVVLLDGNGFEVPETSFSGAAGSADKLTAPSGSGSGNAGSNSASTSGSSTGSDSSGSGGLSGGAIAGIVVGVVVALAAVAALVAVRMQRRRRAGPQNVGSGKFDRFIDDEAAAHLGMPPPASPHFRPAVELTSSRV</sequence>
<keyword evidence="5" id="KW-0808">Transferase</keyword>
<dbReference type="STRING" id="3076.A0A2P6TEC9"/>
<keyword evidence="6" id="KW-1185">Reference proteome</keyword>
<comment type="caution">
    <text evidence="5">The sequence shown here is derived from an EMBL/GenBank/DDBJ whole genome shotgun (WGS) entry which is preliminary data.</text>
</comment>
<evidence type="ECO:0000256" key="2">
    <source>
        <dbReference type="SAM" id="MobiDB-lite"/>
    </source>
</evidence>
<feature type="chain" id="PRO_5015162526" evidence="4">
    <location>
        <begin position="17"/>
        <end position="691"/>
    </location>
</feature>
<dbReference type="InterPro" id="IPR001611">
    <property type="entry name" value="Leu-rich_rpt"/>
</dbReference>
<proteinExistence type="predicted"/>
<dbReference type="InterPro" id="IPR032675">
    <property type="entry name" value="LRR_dom_sf"/>
</dbReference>
<dbReference type="InterPro" id="IPR052941">
    <property type="entry name" value="StomDev_PlantInt_Reg"/>
</dbReference>
<keyword evidence="3" id="KW-0812">Transmembrane</keyword>